<dbReference type="InterPro" id="IPR031354">
    <property type="entry name" value="BRD4_CDT"/>
</dbReference>
<dbReference type="PROSITE" id="PS50014">
    <property type="entry name" value="BROMODOMAIN_2"/>
    <property type="match status" value="1"/>
</dbReference>
<feature type="compositionally biased region" description="Low complexity" evidence="8">
    <location>
        <begin position="565"/>
        <end position="592"/>
    </location>
</feature>
<dbReference type="Pfam" id="PF17105">
    <property type="entry name" value="BRD4_CDT"/>
    <property type="match status" value="1"/>
</dbReference>
<dbReference type="PANTHER" id="PTHR22880:SF175">
    <property type="entry name" value="BROMODOMAIN TESTIS-SPECIFIC PROTEIN"/>
    <property type="match status" value="1"/>
</dbReference>
<evidence type="ECO:0000256" key="3">
    <source>
        <dbReference type="ARBA" id="ARBA00023117"/>
    </source>
</evidence>
<sequence>MSLPSRQTAIVNPPPPEYINTKKNGRLTNQLQYLQKVVHKALWKHSFSWPFQHPVDAVKLKLPPGDDIVLMAQALEKLFMQKLSQMPQEEQVVGGKERVKKSTQQNEVVSSIKEKPSPKTTEKVFKQQAVPPEASVSPLNMAQGALLNSSSQTVAQVTRGVKRKADTTTPTTAVVKASSESSPTLTEKSVRIPPVKENVLKNVLPDSQQQYKGVKTVKVTEQLRHCSEILKEMLAKKHFSYAWPFYNPVDVNALGLHNYYDIVKNPMDLGTIKGKMDNQEYKDAYELLQMLDNDVFEMHFAKIPDEPVESMPVCHIKTDPPKTTARESSSEASSEGNSSDDSEDERVQRLAKLQEQLKAVHQQLQVLSQVPFRKLKKKNEKSKKEKKKEKVNNIDENPRKKFKQTKLKEKAKSNQPKKRKQQAFALKSEDGDNAKPMNYDEKRQLSLDINKLPGDKLGRVVRIIQSREPSLRNSNPDEIEIDFETLKASTLRELEKYVAACLRKRPPRPHAKKIMKSKEELHSQKKQELEKRLLDVNNRLNSRKRPTKPEKTQSSKAVGCGSRLSESSSSSGSGSSSSESGSSSSDSSSSDSSDSESEMFPKFTGVKQNDSPSKGNVKKMKKEYILPEGRTETISAETTLIHHTTHSCVIPPNHHQSAFNYQELEHLQTMKNTSPLQILPLSGDSKQLLNGLTVMHPSGDNDTMAIESECQVPAQKDIKIKNADSWKSLGKPVKTSGILKSSDELFNQFRKAAIEKEVKARTQELIRKHLEQNTKEPKVSQENQRDLGNGLTPESFSNKMQNKCHGEEQKEHQQSLEAQDKYKLWHLEDRNLAREKEQERRRREAMAGTIDMTLQSDIMTMFENNFD</sequence>
<evidence type="ECO:0000259" key="9">
    <source>
        <dbReference type="PROSITE" id="PS50014"/>
    </source>
</evidence>
<reference evidence="11" key="2">
    <citation type="submission" date="2025-08" db="UniProtKB">
        <authorList>
            <consortium name="Ensembl"/>
        </authorList>
    </citation>
    <scope>IDENTIFICATION</scope>
</reference>
<feature type="compositionally biased region" description="Basic and acidic residues" evidence="8">
    <location>
        <begin position="112"/>
        <end position="121"/>
    </location>
</feature>
<feature type="domain" description="Bromo" evidence="9">
    <location>
        <begin position="237"/>
        <end position="298"/>
    </location>
</feature>
<feature type="compositionally biased region" description="Basic and acidic residues" evidence="8">
    <location>
        <begin position="516"/>
        <end position="534"/>
    </location>
</feature>
<feature type="region of interest" description="Disordered" evidence="8">
    <location>
        <begin position="769"/>
        <end position="816"/>
    </location>
</feature>
<feature type="compositionally biased region" description="Basic and acidic residues" evidence="8">
    <location>
        <begin position="769"/>
        <end position="785"/>
    </location>
</feature>
<feature type="compositionally biased region" description="Basic and acidic residues" evidence="8">
    <location>
        <begin position="316"/>
        <end position="329"/>
    </location>
</feature>
<keyword evidence="5" id="KW-0804">Transcription</keyword>
<dbReference type="Proteomes" id="UP000694394">
    <property type="component" value="Chromosome 2"/>
</dbReference>
<reference evidence="11" key="3">
    <citation type="submission" date="2025-09" db="UniProtKB">
        <authorList>
            <consortium name="Ensembl"/>
        </authorList>
    </citation>
    <scope>IDENTIFICATION</scope>
</reference>
<dbReference type="Pfam" id="PF17035">
    <property type="entry name" value="BET"/>
    <property type="match status" value="1"/>
</dbReference>
<feature type="compositionally biased region" description="Polar residues" evidence="8">
    <location>
        <begin position="792"/>
        <end position="801"/>
    </location>
</feature>
<evidence type="ECO:0000256" key="5">
    <source>
        <dbReference type="ARBA" id="ARBA00023163"/>
    </source>
</evidence>
<feature type="region of interest" description="Disordered" evidence="8">
    <location>
        <begin position="375"/>
        <end position="440"/>
    </location>
</feature>
<dbReference type="Pfam" id="PF00439">
    <property type="entry name" value="Bromodomain"/>
    <property type="match status" value="1"/>
</dbReference>
<keyword evidence="1" id="KW-0156">Chromatin regulator</keyword>
<evidence type="ECO:0000313" key="11">
    <source>
        <dbReference type="Ensembl" id="ENSMICP00000035353.2"/>
    </source>
</evidence>
<feature type="region of interest" description="Disordered" evidence="8">
    <location>
        <begin position="311"/>
        <end position="347"/>
    </location>
</feature>
<evidence type="ECO:0000313" key="12">
    <source>
        <dbReference type="Proteomes" id="UP000694394"/>
    </source>
</evidence>
<accession>A0A8C5W7L5</accession>
<evidence type="ECO:0000256" key="8">
    <source>
        <dbReference type="SAM" id="MobiDB-lite"/>
    </source>
</evidence>
<evidence type="ECO:0000259" key="10">
    <source>
        <dbReference type="PROSITE" id="PS51525"/>
    </source>
</evidence>
<keyword evidence="2" id="KW-0805">Transcription regulation</keyword>
<dbReference type="GO" id="GO:0000785">
    <property type="term" value="C:chromatin"/>
    <property type="evidence" value="ECO:0007669"/>
    <property type="project" value="TreeGrafter"/>
</dbReference>
<feature type="compositionally biased region" description="Basic and acidic residues" evidence="8">
    <location>
        <begin position="804"/>
        <end position="816"/>
    </location>
</feature>
<dbReference type="SMART" id="SM00297">
    <property type="entry name" value="BROMO"/>
    <property type="match status" value="1"/>
</dbReference>
<dbReference type="InterPro" id="IPR036427">
    <property type="entry name" value="Bromodomain-like_sf"/>
</dbReference>
<keyword evidence="12" id="KW-1185">Reference proteome</keyword>
<dbReference type="PRINTS" id="PR00503">
    <property type="entry name" value="BROMODOMAIN"/>
</dbReference>
<dbReference type="GO" id="GO:0005634">
    <property type="term" value="C:nucleus"/>
    <property type="evidence" value="ECO:0007669"/>
    <property type="project" value="TreeGrafter"/>
</dbReference>
<dbReference type="Ensembl" id="ENSMICT00000032947.2">
    <property type="protein sequence ID" value="ENSMICP00000035353.2"/>
    <property type="gene ID" value="ENSMICG00000014306.3"/>
</dbReference>
<dbReference type="SUPFAM" id="SSF47370">
    <property type="entry name" value="Bromodomain"/>
    <property type="match status" value="2"/>
</dbReference>
<feature type="compositionally biased region" description="Basic and acidic residues" evidence="8">
    <location>
        <begin position="427"/>
        <end position="440"/>
    </location>
</feature>
<keyword evidence="4" id="KW-0010">Activator</keyword>
<feature type="compositionally biased region" description="Polar residues" evidence="8">
    <location>
        <begin position="167"/>
        <end position="187"/>
    </location>
</feature>
<dbReference type="Gene3D" id="1.20.920.10">
    <property type="entry name" value="Bromodomain-like"/>
    <property type="match status" value="2"/>
</dbReference>
<dbReference type="PANTHER" id="PTHR22880">
    <property type="entry name" value="FALZ-RELATED BROMODOMAIN-CONTAINING PROTEINS"/>
    <property type="match status" value="1"/>
</dbReference>
<dbReference type="InterPro" id="IPR038336">
    <property type="entry name" value="NET_sf"/>
</dbReference>
<gene>
    <name evidence="11" type="primary">BRDT</name>
</gene>
<evidence type="ECO:0000256" key="4">
    <source>
        <dbReference type="ARBA" id="ARBA00023159"/>
    </source>
</evidence>
<dbReference type="InterPro" id="IPR027353">
    <property type="entry name" value="NET_dom"/>
</dbReference>
<evidence type="ECO:0000256" key="6">
    <source>
        <dbReference type="ARBA" id="ARBA00044509"/>
    </source>
</evidence>
<dbReference type="Gene3D" id="1.20.1270.220">
    <property type="match status" value="1"/>
</dbReference>
<feature type="domain" description="NET" evidence="10">
    <location>
        <begin position="427"/>
        <end position="509"/>
    </location>
</feature>
<dbReference type="AlphaFoldDB" id="A0A8C5W7L5"/>
<dbReference type="GO" id="GO:0006355">
    <property type="term" value="P:regulation of DNA-templated transcription"/>
    <property type="evidence" value="ECO:0007669"/>
    <property type="project" value="TreeGrafter"/>
</dbReference>
<comment type="similarity">
    <text evidence="6">Belongs to the BET family.</text>
</comment>
<evidence type="ECO:0000256" key="1">
    <source>
        <dbReference type="ARBA" id="ARBA00022853"/>
    </source>
</evidence>
<feature type="compositionally biased region" description="Basic and acidic residues" evidence="8">
    <location>
        <begin position="388"/>
        <end position="399"/>
    </location>
</feature>
<dbReference type="FunFam" id="1.20.1270.220:FF:000001">
    <property type="entry name" value="bromodomain-containing protein 2 isoform X1"/>
    <property type="match status" value="1"/>
</dbReference>
<organism evidence="11 12">
    <name type="scientific">Microcebus murinus</name>
    <name type="common">Gray mouse lemur</name>
    <name type="synonym">Lemur murinus</name>
    <dbReference type="NCBI Taxonomy" id="30608"/>
    <lineage>
        <taxon>Eukaryota</taxon>
        <taxon>Metazoa</taxon>
        <taxon>Chordata</taxon>
        <taxon>Craniata</taxon>
        <taxon>Vertebrata</taxon>
        <taxon>Euteleostomi</taxon>
        <taxon>Mammalia</taxon>
        <taxon>Eutheria</taxon>
        <taxon>Euarchontoglires</taxon>
        <taxon>Primates</taxon>
        <taxon>Strepsirrhini</taxon>
        <taxon>Lemuriformes</taxon>
        <taxon>Cheirogaleidae</taxon>
        <taxon>Microcebus</taxon>
    </lineage>
</organism>
<dbReference type="InterPro" id="IPR050935">
    <property type="entry name" value="Bromo_chromatin_reader"/>
</dbReference>
<dbReference type="EMBL" id="ABDC03002750">
    <property type="status" value="NOT_ANNOTATED_CDS"/>
    <property type="molecule type" value="Genomic_DNA"/>
</dbReference>
<dbReference type="GO" id="GO:0006338">
    <property type="term" value="P:chromatin remodeling"/>
    <property type="evidence" value="ECO:0007669"/>
    <property type="project" value="TreeGrafter"/>
</dbReference>
<name>A0A8C5W7L5_MICMU</name>
<dbReference type="PROSITE" id="PS51525">
    <property type="entry name" value="NET"/>
    <property type="match status" value="1"/>
</dbReference>
<dbReference type="InterPro" id="IPR001487">
    <property type="entry name" value="Bromodomain"/>
</dbReference>
<evidence type="ECO:0000256" key="2">
    <source>
        <dbReference type="ARBA" id="ARBA00023015"/>
    </source>
</evidence>
<reference evidence="11" key="1">
    <citation type="submission" date="2016-12" db="EMBL/GenBank/DDBJ databases">
        <title>Mouse lemur reference genome and diversity panel.</title>
        <authorList>
            <person name="Harris R."/>
            <person name="Larsen P."/>
            <person name="Liu Y."/>
            <person name="Hughes D.S."/>
            <person name="Murali S."/>
            <person name="Raveendran M."/>
            <person name="Korchina V."/>
            <person name="Wang M."/>
            <person name="Jhangiani S."/>
            <person name="Bandaranaike D."/>
            <person name="Bellair M."/>
            <person name="Blankenburg K."/>
            <person name="Chao H."/>
            <person name="Dahdouli M."/>
            <person name="Dinh H."/>
            <person name="Doddapaneni H."/>
            <person name="English A."/>
            <person name="Firestine M."/>
            <person name="Gnanaolivu R."/>
            <person name="Gross S."/>
            <person name="Hernandez B."/>
            <person name="Javaid M."/>
            <person name="Jayaseelan J."/>
            <person name="Jones J."/>
            <person name="Khan Z."/>
            <person name="Kovar C."/>
            <person name="Kurapati P."/>
            <person name="Le B."/>
            <person name="Lee S."/>
            <person name="Li M."/>
            <person name="Mathew T."/>
            <person name="Narasimhan A."/>
            <person name="Ngo D."/>
            <person name="Nguyen L."/>
            <person name="Okwuonu G."/>
            <person name="Ongeri F."/>
            <person name="Osuji N."/>
            <person name="Pu L.-L."/>
            <person name="Puazo M."/>
            <person name="Quiroz J."/>
            <person name="Raj R."/>
            <person name="Rajbhandari K."/>
            <person name="Reid J.G."/>
            <person name="Santibanez J."/>
            <person name="Sexton D."/>
            <person name="Skinner E."/>
            <person name="Vee V."/>
            <person name="Weissenberger G."/>
            <person name="Wu Y."/>
            <person name="Xin Y."/>
            <person name="Han Y."/>
            <person name="Campbell C."/>
            <person name="Brown A."/>
            <person name="Sullivan B."/>
            <person name="Shelton J."/>
            <person name="Brown S."/>
            <person name="Dudchenko O."/>
            <person name="Machol I."/>
            <person name="Durand N."/>
            <person name="Shamim M."/>
            <person name="Lieberman A."/>
            <person name="Muzny D.M."/>
            <person name="Richards S."/>
            <person name="Yoder A."/>
            <person name="Worley K.C."/>
            <person name="Rogers J."/>
            <person name="Gibbs R.A."/>
        </authorList>
    </citation>
    <scope>NUCLEOTIDE SEQUENCE [LARGE SCALE GENOMIC DNA]</scope>
</reference>
<proteinExistence type="inferred from homology"/>
<feature type="region of interest" description="Disordered" evidence="8">
    <location>
        <begin position="157"/>
        <end position="189"/>
    </location>
</feature>
<keyword evidence="3 7" id="KW-0103">Bromodomain</keyword>
<protein>
    <submittedName>
        <fullName evidence="11">Bromodomain testis associated</fullName>
    </submittedName>
</protein>
<feature type="compositionally biased region" description="Basic residues" evidence="8">
    <location>
        <begin position="375"/>
        <end position="387"/>
    </location>
</feature>
<dbReference type="EMBL" id="ABDC03002751">
    <property type="status" value="NOT_ANNOTATED_CDS"/>
    <property type="molecule type" value="Genomic_DNA"/>
</dbReference>
<feature type="region of interest" description="Disordered" evidence="8">
    <location>
        <begin position="508"/>
        <end position="622"/>
    </location>
</feature>
<dbReference type="GeneTree" id="ENSGT00940000154549"/>
<feature type="region of interest" description="Disordered" evidence="8">
    <location>
        <begin position="90"/>
        <end position="121"/>
    </location>
</feature>
<evidence type="ECO:0000256" key="7">
    <source>
        <dbReference type="PROSITE-ProRule" id="PRU00035"/>
    </source>
</evidence>